<protein>
    <submittedName>
        <fullName evidence="2">Uncharacterized protein</fullName>
    </submittedName>
</protein>
<dbReference type="Proteomes" id="UP000011531">
    <property type="component" value="Unassembled WGS sequence"/>
</dbReference>
<dbReference type="OrthoDB" id="376270at2157"/>
<comment type="caution">
    <text evidence="2">The sequence shown here is derived from an EMBL/GenBank/DDBJ whole genome shotgun (WGS) entry which is preliminary data.</text>
</comment>
<dbReference type="RefSeq" id="WP_008422033.1">
    <property type="nucleotide sequence ID" value="NZ_AOIA01000056.1"/>
</dbReference>
<dbReference type="STRING" id="1227498.C492_07840"/>
<dbReference type="PROSITE" id="PS51257">
    <property type="entry name" value="PROKAR_LIPOPROTEIN"/>
    <property type="match status" value="1"/>
</dbReference>
<organism evidence="2 3">
    <name type="scientific">Natronococcus jeotgali DSM 18795</name>
    <dbReference type="NCBI Taxonomy" id="1227498"/>
    <lineage>
        <taxon>Archaea</taxon>
        <taxon>Methanobacteriati</taxon>
        <taxon>Methanobacteriota</taxon>
        <taxon>Stenosarchaea group</taxon>
        <taxon>Halobacteria</taxon>
        <taxon>Halobacteriales</taxon>
        <taxon>Natrialbaceae</taxon>
        <taxon>Natronococcus</taxon>
    </lineage>
</organism>
<dbReference type="EMBL" id="AOIA01000056">
    <property type="protein sequence ID" value="ELY62633.1"/>
    <property type="molecule type" value="Genomic_DNA"/>
</dbReference>
<accession>L9XPV0</accession>
<proteinExistence type="predicted"/>
<dbReference type="AlphaFoldDB" id="L9XPV0"/>
<reference evidence="2 3" key="1">
    <citation type="journal article" date="2014" name="PLoS Genet.">
        <title>Phylogenetically driven sequencing of extremely halophilic archaea reveals strategies for static and dynamic osmo-response.</title>
        <authorList>
            <person name="Becker E.A."/>
            <person name="Seitzer P.M."/>
            <person name="Tritt A."/>
            <person name="Larsen D."/>
            <person name="Krusor M."/>
            <person name="Yao A.I."/>
            <person name="Wu D."/>
            <person name="Madern D."/>
            <person name="Eisen J.A."/>
            <person name="Darling A.E."/>
            <person name="Facciotti M.T."/>
        </authorList>
    </citation>
    <scope>NUCLEOTIDE SEQUENCE [LARGE SCALE GENOMIC DNA]</scope>
    <source>
        <strain evidence="2 3">DSM 18795</strain>
    </source>
</reference>
<sequence>MYRRRLLTASGASLAGLGAAGCLGSGSEESVFEAITASSWDLEVTFVEGSQIEELSLVTPDGDVFTGRSLELGQRRVSIPLVEHNFGEVQTTYIPGDEYTLVAVDGDDERHERSIAFEPAVELTDIAIFGETEVGQDPSSGPFTDLRGASSTAPAIELENVGNAPGILFESGVGGENVPNPRVGPPDRDSSTPNGARLIPINDDRYGMVSAIDDVVVGVDETTSAVTVYLPFAFPDESYTEDEVAEWAGEKIEATLVVATFPETEHHATLTVKFEGELSRDSYVWYFEETQLVDAEIE</sequence>
<evidence type="ECO:0000256" key="1">
    <source>
        <dbReference type="SAM" id="MobiDB-lite"/>
    </source>
</evidence>
<evidence type="ECO:0000313" key="3">
    <source>
        <dbReference type="Proteomes" id="UP000011531"/>
    </source>
</evidence>
<name>L9XPV0_9EURY</name>
<gene>
    <name evidence="2" type="ORF">C492_07840</name>
</gene>
<keyword evidence="3" id="KW-1185">Reference proteome</keyword>
<evidence type="ECO:0000313" key="2">
    <source>
        <dbReference type="EMBL" id="ELY62633.1"/>
    </source>
</evidence>
<feature type="region of interest" description="Disordered" evidence="1">
    <location>
        <begin position="172"/>
        <end position="194"/>
    </location>
</feature>